<dbReference type="SUPFAM" id="SSF51905">
    <property type="entry name" value="FAD/NAD(P)-binding domain"/>
    <property type="match status" value="1"/>
</dbReference>
<evidence type="ECO:0000313" key="9">
    <source>
        <dbReference type="Proteomes" id="UP001254813"/>
    </source>
</evidence>
<dbReference type="InterPro" id="IPR036188">
    <property type="entry name" value="FAD/NAD-bd_sf"/>
</dbReference>
<keyword evidence="4" id="KW-0285">Flavoprotein</keyword>
<keyword evidence="7" id="KW-0560">Oxidoreductase</keyword>
<dbReference type="Gene3D" id="3.50.50.60">
    <property type="entry name" value="FAD/NAD(P)-binding domain"/>
    <property type="match status" value="1"/>
</dbReference>
<gene>
    <name evidence="8" type="ORF">NDI79_13020</name>
</gene>
<evidence type="ECO:0000256" key="5">
    <source>
        <dbReference type="ARBA" id="ARBA00022827"/>
    </source>
</evidence>
<evidence type="ECO:0000256" key="7">
    <source>
        <dbReference type="ARBA" id="ARBA00023002"/>
    </source>
</evidence>
<dbReference type="EMBL" id="JAMQOQ010000003">
    <property type="protein sequence ID" value="MDS0295096.1"/>
    <property type="molecule type" value="Genomic_DNA"/>
</dbReference>
<protein>
    <submittedName>
        <fullName evidence="8">Lysine N(6)-hydroxylase/L-ornithine N(5)-oxygenase family protein</fullName>
    </submittedName>
</protein>
<keyword evidence="6" id="KW-0521">NADP</keyword>
<dbReference type="Proteomes" id="UP001254813">
    <property type="component" value="Unassembled WGS sequence"/>
</dbReference>
<dbReference type="PANTHER" id="PTHR42802:SF1">
    <property type="entry name" value="L-ORNITHINE N(5)-MONOOXYGENASE"/>
    <property type="match status" value="1"/>
</dbReference>
<comment type="similarity">
    <text evidence="3">Belongs to the lysine N(6)-hydroxylase/L-ornithine N(5)-oxygenase family.</text>
</comment>
<keyword evidence="9" id="KW-1185">Reference proteome</keyword>
<comment type="cofactor">
    <cofactor evidence="1">
        <name>FAD</name>
        <dbReference type="ChEBI" id="CHEBI:57692"/>
    </cofactor>
</comment>
<dbReference type="RefSeq" id="WP_310928952.1">
    <property type="nucleotide sequence ID" value="NZ_JAMQOQ010000003.1"/>
</dbReference>
<accession>A0ABU2G2T5</accession>
<evidence type="ECO:0000256" key="6">
    <source>
        <dbReference type="ARBA" id="ARBA00022857"/>
    </source>
</evidence>
<dbReference type="PANTHER" id="PTHR42802">
    <property type="entry name" value="MONOOXYGENASE"/>
    <property type="match status" value="1"/>
</dbReference>
<evidence type="ECO:0000256" key="4">
    <source>
        <dbReference type="ARBA" id="ARBA00022630"/>
    </source>
</evidence>
<comment type="caution">
    <text evidence="8">The sequence shown here is derived from an EMBL/GenBank/DDBJ whole genome shotgun (WGS) entry which is preliminary data.</text>
</comment>
<comment type="pathway">
    <text evidence="2">Siderophore biosynthesis.</text>
</comment>
<organism evidence="8 9">
    <name type="scientific">Halogeometricum luteum</name>
    <dbReference type="NCBI Taxonomy" id="2950537"/>
    <lineage>
        <taxon>Archaea</taxon>
        <taxon>Methanobacteriati</taxon>
        <taxon>Methanobacteriota</taxon>
        <taxon>Stenosarchaea group</taxon>
        <taxon>Halobacteria</taxon>
        <taxon>Halobacteriales</taxon>
        <taxon>Haloferacaceae</taxon>
        <taxon>Halogeometricum</taxon>
    </lineage>
</organism>
<dbReference type="Pfam" id="PF13434">
    <property type="entry name" value="Lys_Orn_oxgnase"/>
    <property type="match status" value="1"/>
</dbReference>
<evidence type="ECO:0000313" key="8">
    <source>
        <dbReference type="EMBL" id="MDS0295096.1"/>
    </source>
</evidence>
<evidence type="ECO:0000256" key="1">
    <source>
        <dbReference type="ARBA" id="ARBA00001974"/>
    </source>
</evidence>
<sequence length="468" mass="53341">MTAGGGDAADERAETAAETRDVVGIGVGPFNLGLAALLEGSDADVDAVFLERDAEFHWHEGMLLDGTTLEVPFLADLVTLADPTNPYSYLNYLRETGRIYEFYFYETFQIPRREYDDYLRWVVDELDVCRFRREVTDVRWDESEEEYVAVARHPETGERFEYRGKNVALGIGSRPQIPEQLRGHSEEDVFHTAKYRHNRERALSADSITVVGSGQSAAEVFYDLLKRQDEHGYRLDWLTRSDGFFPMEYSKLGLQHFTPEYERYVYDLPQGVKDDLIPNQDLLYKGVDPETSADIYDLLYRRSIGGREPDVGLFAMTEARDIESVGDAYALDCRQWQTDEPFVHESEVVVCGTGYERPIPGFLEPLEEAISWDERGRFGVTEDHRLEIDLPGDVFLQNAELHTHGVGVPDLGLGCYRNTRFVNRLADREVYPEDADTVYQDFSLDRFVEHAPGASRKGSESTAPTQDD</sequence>
<evidence type="ECO:0000256" key="2">
    <source>
        <dbReference type="ARBA" id="ARBA00004924"/>
    </source>
</evidence>
<reference evidence="8 9" key="1">
    <citation type="submission" date="2022-06" db="EMBL/GenBank/DDBJ databases">
        <title>Halogeometricum sp. a new haloarchaeum isolate from saline soil.</title>
        <authorList>
            <person name="Strakova D."/>
            <person name="Galisteo C."/>
            <person name="Sanchez-Porro C."/>
            <person name="Ventosa A."/>
        </authorList>
    </citation>
    <scope>NUCLEOTIDE SEQUENCE [LARGE SCALE GENOMIC DNA]</scope>
    <source>
        <strain evidence="9">S3BR25-2</strain>
    </source>
</reference>
<name>A0ABU2G2T5_9EURY</name>
<proteinExistence type="inferred from homology"/>
<evidence type="ECO:0000256" key="3">
    <source>
        <dbReference type="ARBA" id="ARBA00007588"/>
    </source>
</evidence>
<keyword evidence="5" id="KW-0274">FAD</keyword>
<dbReference type="InterPro" id="IPR025700">
    <property type="entry name" value="Lys/Orn_oxygenase"/>
</dbReference>